<proteinExistence type="predicted"/>
<organism evidence="2 3">
    <name type="scientific">Thermococcus barophilus</name>
    <dbReference type="NCBI Taxonomy" id="55802"/>
    <lineage>
        <taxon>Archaea</taxon>
        <taxon>Methanobacteriati</taxon>
        <taxon>Methanobacteriota</taxon>
        <taxon>Thermococci</taxon>
        <taxon>Thermococcales</taxon>
        <taxon>Thermococcaceae</taxon>
        <taxon>Thermococcus</taxon>
    </lineage>
</organism>
<dbReference type="Proteomes" id="UP000066042">
    <property type="component" value="Chromosome"/>
</dbReference>
<reference evidence="2 3" key="1">
    <citation type="journal article" date="2016" name="Genome Announc.">
        <title>Complete genome sequence of the hyperthermophilic and piezophilic archaeon Thermococcus barophilus Ch5, capable of growth at the expense of hydrogenogenesis from carbon monoxide and formate.</title>
        <authorList>
            <person name="Oger P."/>
            <person name="Sokolova T.G."/>
            <person name="Kozhevnikova D.A."/>
            <person name="Taranov E.A."/>
            <person name="Vannier P."/>
            <person name="Lee H.S."/>
            <person name="Kwon K.K."/>
            <person name="Kang S.G."/>
            <person name="Lee J.H."/>
            <person name="Bonch-Osmolovskaya E.A."/>
            <person name="Lebedinsky A.V."/>
        </authorList>
    </citation>
    <scope>NUCLEOTIDE SEQUENCE [LARGE SCALE GENOMIC DNA]</scope>
    <source>
        <strain evidence="3">Ch5</strain>
    </source>
</reference>
<sequence>MSKTVYLGKVVKDTGKPGLDNLREVRDICAEIINDYLKGKISYAKAMRRLNFLKTTVIKRDSKLEGKKRKAYAIVENFKKKLRKLREKVEKKKKANSKSRKKGKKGKRKR</sequence>
<dbReference type="STRING" id="55802.TBCH5v1_2575"/>
<evidence type="ECO:0000256" key="1">
    <source>
        <dbReference type="SAM" id="MobiDB-lite"/>
    </source>
</evidence>
<dbReference type="EMBL" id="CP013050">
    <property type="protein sequence ID" value="ALM76464.1"/>
    <property type="molecule type" value="Genomic_DNA"/>
</dbReference>
<name>A0A0S1XFH0_THEBA</name>
<dbReference type="PATRIC" id="fig|55802.8.peg.2560"/>
<dbReference type="RefSeq" id="WP_056934843.1">
    <property type="nucleotide sequence ID" value="NZ_CP013050.1"/>
</dbReference>
<dbReference type="GeneID" id="26137784"/>
<protein>
    <submittedName>
        <fullName evidence="2">Uncharacterized protein</fullName>
    </submittedName>
</protein>
<evidence type="ECO:0000313" key="2">
    <source>
        <dbReference type="EMBL" id="ALM76464.1"/>
    </source>
</evidence>
<gene>
    <name evidence="2" type="ORF">TBCH5v1_2575</name>
</gene>
<dbReference type="AlphaFoldDB" id="A0A0S1XFH0"/>
<evidence type="ECO:0000313" key="3">
    <source>
        <dbReference type="Proteomes" id="UP000066042"/>
    </source>
</evidence>
<accession>A0A0S1XFH0</accession>
<feature type="region of interest" description="Disordered" evidence="1">
    <location>
        <begin position="85"/>
        <end position="110"/>
    </location>
</feature>